<keyword evidence="6" id="KW-0998">Cell outer membrane</keyword>
<evidence type="ECO:0000259" key="9">
    <source>
        <dbReference type="Pfam" id="PF00593"/>
    </source>
</evidence>
<evidence type="ECO:0000256" key="7">
    <source>
        <dbReference type="SAM" id="MobiDB-lite"/>
    </source>
</evidence>
<evidence type="ECO:0000256" key="1">
    <source>
        <dbReference type="ARBA" id="ARBA00004571"/>
    </source>
</evidence>
<feature type="chain" id="PRO_5031443431" description="TonB-dependent receptor plug domain-containing protein" evidence="8">
    <location>
        <begin position="25"/>
        <end position="938"/>
    </location>
</feature>
<keyword evidence="3" id="KW-0812">Transmembrane</keyword>
<dbReference type="InterPro" id="IPR036942">
    <property type="entry name" value="Beta-barrel_TonB_sf"/>
</dbReference>
<dbReference type="SUPFAM" id="SSF56935">
    <property type="entry name" value="Porins"/>
    <property type="match status" value="1"/>
</dbReference>
<dbReference type="EMBL" id="HBIU01010685">
    <property type="protein sequence ID" value="CAE0625905.1"/>
    <property type="molecule type" value="Transcribed_RNA"/>
</dbReference>
<reference evidence="11" key="1">
    <citation type="submission" date="2021-01" db="EMBL/GenBank/DDBJ databases">
        <authorList>
            <person name="Corre E."/>
            <person name="Pelletier E."/>
            <person name="Niang G."/>
            <person name="Scheremetjew M."/>
            <person name="Finn R."/>
            <person name="Kale V."/>
            <person name="Holt S."/>
            <person name="Cochrane G."/>
            <person name="Meng A."/>
            <person name="Brown T."/>
            <person name="Cohen L."/>
        </authorList>
    </citation>
    <scope>NUCLEOTIDE SEQUENCE</scope>
    <source>
        <strain evidence="11">CCMP3107</strain>
    </source>
</reference>
<feature type="domain" description="TonB-dependent receptor plug" evidence="10">
    <location>
        <begin position="51"/>
        <end position="172"/>
    </location>
</feature>
<protein>
    <recommendedName>
        <fullName evidence="12">TonB-dependent receptor plug domain-containing protein</fullName>
    </recommendedName>
</protein>
<keyword evidence="5" id="KW-0472">Membrane</keyword>
<keyword evidence="4" id="KW-0798">TonB box</keyword>
<feature type="region of interest" description="Disordered" evidence="7">
    <location>
        <begin position="667"/>
        <end position="689"/>
    </location>
</feature>
<dbReference type="InterPro" id="IPR037066">
    <property type="entry name" value="Plug_dom_sf"/>
</dbReference>
<evidence type="ECO:0000256" key="5">
    <source>
        <dbReference type="ARBA" id="ARBA00023136"/>
    </source>
</evidence>
<proteinExistence type="predicted"/>
<dbReference type="AlphaFoldDB" id="A0A7S3XL49"/>
<evidence type="ECO:0000256" key="4">
    <source>
        <dbReference type="ARBA" id="ARBA00023077"/>
    </source>
</evidence>
<name>A0A7S3XL49_HETAK</name>
<evidence type="ECO:0000256" key="6">
    <source>
        <dbReference type="ARBA" id="ARBA00023237"/>
    </source>
</evidence>
<dbReference type="PANTHER" id="PTHR47234:SF2">
    <property type="entry name" value="TONB-DEPENDENT RECEPTOR"/>
    <property type="match status" value="1"/>
</dbReference>
<keyword evidence="2" id="KW-0813">Transport</keyword>
<dbReference type="PROSITE" id="PS52016">
    <property type="entry name" value="TONB_DEPENDENT_REC_3"/>
    <property type="match status" value="1"/>
</dbReference>
<evidence type="ECO:0000256" key="3">
    <source>
        <dbReference type="ARBA" id="ARBA00022692"/>
    </source>
</evidence>
<dbReference type="InterPro" id="IPR000531">
    <property type="entry name" value="Beta-barrel_TonB"/>
</dbReference>
<evidence type="ECO:0008006" key="12">
    <source>
        <dbReference type="Google" id="ProtNLM"/>
    </source>
</evidence>
<evidence type="ECO:0000313" key="11">
    <source>
        <dbReference type="EMBL" id="CAE0625905.1"/>
    </source>
</evidence>
<dbReference type="Gene3D" id="2.40.170.20">
    <property type="entry name" value="TonB-dependent receptor, beta-barrel domain"/>
    <property type="match status" value="1"/>
</dbReference>
<evidence type="ECO:0000256" key="8">
    <source>
        <dbReference type="SAM" id="SignalP"/>
    </source>
</evidence>
<evidence type="ECO:0000256" key="2">
    <source>
        <dbReference type="ARBA" id="ARBA00022448"/>
    </source>
</evidence>
<dbReference type="CDD" id="cd01347">
    <property type="entry name" value="ligand_gated_channel"/>
    <property type="match status" value="1"/>
</dbReference>
<dbReference type="InterPro" id="IPR012910">
    <property type="entry name" value="Plug_dom"/>
</dbReference>
<feature type="signal peptide" evidence="8">
    <location>
        <begin position="1"/>
        <end position="24"/>
    </location>
</feature>
<accession>A0A7S3XL49</accession>
<dbReference type="PANTHER" id="PTHR47234">
    <property type="match status" value="1"/>
</dbReference>
<comment type="subcellular location">
    <subcellularLocation>
        <location evidence="1">Cell outer membrane</location>
        <topology evidence="1">Multi-pass membrane protein</topology>
    </subcellularLocation>
</comment>
<dbReference type="Pfam" id="PF00593">
    <property type="entry name" value="TonB_dep_Rec_b-barrel"/>
    <property type="match status" value="1"/>
</dbReference>
<sequence length="938" mass="100847">MKLNRLVAQLAVSGLAAHLGVALAQTDTGAKLERVEVTGSSIKRVQDEGALPVQTLKAADLARLGVTTAEQLLQQLSANGNGIDNLASNQGGDFTAATSGTKPHNNGSSAASLRGLGSQYTLVLLNGRRLSTHGLNGQSVDLNGIPLAALDRVEVLKDGASAIYGTDAIGGVINFILKKDYTGLEVSASTDQPQHGGGNISRASVLLGTGNLTTDKFNLMAALTYDDTQRLRGKDRSFQNGIQPDRGLFPDTTGTPYANIGVAGGTALASTKGTSLNGFSRVSYLALNGKCDSVPDMYAYRGDVTGNNAFNKACAYDYGKQWSLMQPVQNTNFVGRGTVALNADTTAFIEAVASRSKSMVEYTEIQLTSGAYNYPSTGPYYQNLATLLPAYFRLPSDTADGRAVFDPSKPERIRWRCLPCGPRQQETTTDTSRVLAGIDGLFAGWDYRLGASAAQSEANTVYGAGNMLTNKLIAAMGTGKINPFLLPGQSQTAEAMQLIGGASARGQSLYGGKASVTQLDGVMSKEVFDLPGGKAAAAVGFDVRRENYRFTNGQPTNTEPVNGVTSVPSLDRVSRNISAVYGELQLPITKTLDLQLAARYDHYSDFGSTTNPKAALRWQPTKELLFRGSFSKGFHAPDYDPLYGGDTTGQFNSDINDPVLCPNGVETKPGSQGCGIRPDITTRSNPNLRPERSKQFSLGVVVSPVAGFTASLDYWNIEISDRISALSGLALINNYDRYKQYVVRDPVTNELTQVVAPYFNLAGDKTDGVDLSLNFTTKNDWGRWTATLDGTYTHSYKSRLSPSDPWVERVNDFGGPDFGYDLKLRWKHTASINWSQGVWSSTFQQVYSSGYNEEVGGFVGFTPPQLQSKVGSYTLYNLTASYSGFKNVTLTAGIKNLFDTKPPFSGHNVDNVAGAGWDARVGDPRLRSFLVRASYKFW</sequence>
<dbReference type="InterPro" id="IPR039426">
    <property type="entry name" value="TonB-dep_rcpt-like"/>
</dbReference>
<dbReference type="Pfam" id="PF07715">
    <property type="entry name" value="Plug"/>
    <property type="match status" value="1"/>
</dbReference>
<gene>
    <name evidence="11" type="ORF">HAKA00212_LOCUS4576</name>
</gene>
<feature type="domain" description="TonB-dependent receptor-like beta-barrel" evidence="9">
    <location>
        <begin position="440"/>
        <end position="897"/>
    </location>
</feature>
<dbReference type="Gene3D" id="2.170.130.10">
    <property type="entry name" value="TonB-dependent receptor, plug domain"/>
    <property type="match status" value="1"/>
</dbReference>
<keyword evidence="8" id="KW-0732">Signal</keyword>
<organism evidence="11">
    <name type="scientific">Heterosigma akashiwo</name>
    <name type="common">Chromophytic alga</name>
    <name type="synonym">Heterosigma carterae</name>
    <dbReference type="NCBI Taxonomy" id="2829"/>
    <lineage>
        <taxon>Eukaryota</taxon>
        <taxon>Sar</taxon>
        <taxon>Stramenopiles</taxon>
        <taxon>Ochrophyta</taxon>
        <taxon>Raphidophyceae</taxon>
        <taxon>Chattonellales</taxon>
        <taxon>Chattonellaceae</taxon>
        <taxon>Heterosigma</taxon>
    </lineage>
</organism>
<evidence type="ECO:0000259" key="10">
    <source>
        <dbReference type="Pfam" id="PF07715"/>
    </source>
</evidence>